<feature type="domain" description="Glucose-methanol-choline oxidoreductase N-terminal" evidence="5">
    <location>
        <begin position="358"/>
        <end position="372"/>
    </location>
</feature>
<evidence type="ECO:0000313" key="7">
    <source>
        <dbReference type="Proteomes" id="UP001314205"/>
    </source>
</evidence>
<keyword evidence="2 3" id="KW-0274">FAD</keyword>
<dbReference type="SUPFAM" id="SSF54373">
    <property type="entry name" value="FAD-linked reductases, C-terminal domain"/>
    <property type="match status" value="1"/>
</dbReference>
<dbReference type="EMBL" id="CAVLGL010000085">
    <property type="protein sequence ID" value="CAK1590309.1"/>
    <property type="molecule type" value="Genomic_DNA"/>
</dbReference>
<feature type="binding site" evidence="2">
    <location>
        <position position="322"/>
    </location>
    <ligand>
        <name>FAD</name>
        <dbReference type="ChEBI" id="CHEBI:57692"/>
    </ligand>
</feature>
<feature type="binding site" evidence="2">
    <location>
        <begin position="625"/>
        <end position="626"/>
    </location>
    <ligand>
        <name>FAD</name>
        <dbReference type="ChEBI" id="CHEBI:57692"/>
    </ligand>
</feature>
<evidence type="ECO:0000256" key="3">
    <source>
        <dbReference type="RuleBase" id="RU003968"/>
    </source>
</evidence>
<dbReference type="Gene3D" id="3.50.50.60">
    <property type="entry name" value="FAD/NAD(P)-binding domain"/>
    <property type="match status" value="1"/>
</dbReference>
<gene>
    <name evidence="6" type="ORF">PARMNEM_LOCUS10687</name>
</gene>
<organism evidence="6 7">
    <name type="scientific">Parnassius mnemosyne</name>
    <name type="common">clouded apollo</name>
    <dbReference type="NCBI Taxonomy" id="213953"/>
    <lineage>
        <taxon>Eukaryota</taxon>
        <taxon>Metazoa</taxon>
        <taxon>Ecdysozoa</taxon>
        <taxon>Arthropoda</taxon>
        <taxon>Hexapoda</taxon>
        <taxon>Insecta</taxon>
        <taxon>Pterygota</taxon>
        <taxon>Neoptera</taxon>
        <taxon>Endopterygota</taxon>
        <taxon>Lepidoptera</taxon>
        <taxon>Glossata</taxon>
        <taxon>Ditrysia</taxon>
        <taxon>Papilionoidea</taxon>
        <taxon>Papilionidae</taxon>
        <taxon>Parnassiinae</taxon>
        <taxon>Parnassini</taxon>
        <taxon>Parnassius</taxon>
        <taxon>Driopa</taxon>
    </lineage>
</organism>
<dbReference type="InterPro" id="IPR007867">
    <property type="entry name" value="GMC_OxRtase_C"/>
</dbReference>
<dbReference type="PROSITE" id="PS00623">
    <property type="entry name" value="GMC_OXRED_1"/>
    <property type="match status" value="1"/>
</dbReference>
<dbReference type="PANTHER" id="PTHR11552:SF217">
    <property type="entry name" value="GLUCOSE DEHYDROGENASE [FAD, QUINONE]"/>
    <property type="match status" value="1"/>
</dbReference>
<dbReference type="AlphaFoldDB" id="A0AAV1L5R3"/>
<dbReference type="Pfam" id="PF05199">
    <property type="entry name" value="GMC_oxred_C"/>
    <property type="match status" value="1"/>
</dbReference>
<dbReference type="PROSITE" id="PS00624">
    <property type="entry name" value="GMC_OXRED_2"/>
    <property type="match status" value="1"/>
</dbReference>
<proteinExistence type="inferred from homology"/>
<name>A0AAV1L5R3_9NEOP</name>
<evidence type="ECO:0000256" key="2">
    <source>
        <dbReference type="PIRSR" id="PIRSR000137-2"/>
    </source>
</evidence>
<keyword evidence="7" id="KW-1185">Reference proteome</keyword>
<dbReference type="SUPFAM" id="SSF51905">
    <property type="entry name" value="FAD/NAD(P)-binding domain"/>
    <property type="match status" value="1"/>
</dbReference>
<feature type="binding site" evidence="2">
    <location>
        <position position="186"/>
    </location>
    <ligand>
        <name>FAD</name>
        <dbReference type="ChEBI" id="CHEBI:57692"/>
    </ligand>
</feature>
<accession>A0AAV1L5R3</accession>
<comment type="cofactor">
    <cofactor evidence="2">
        <name>FAD</name>
        <dbReference type="ChEBI" id="CHEBI:57692"/>
    </cofactor>
</comment>
<evidence type="ECO:0000256" key="1">
    <source>
        <dbReference type="ARBA" id="ARBA00010790"/>
    </source>
</evidence>
<dbReference type="InterPro" id="IPR000172">
    <property type="entry name" value="GMC_OxRdtase_N"/>
</dbReference>
<protein>
    <recommendedName>
        <fullName evidence="4 5">Glucose-methanol-choline oxidoreductase N-terminal domain-containing protein</fullName>
    </recommendedName>
</protein>
<feature type="domain" description="Glucose-methanol-choline oxidoreductase N-terminal" evidence="4">
    <location>
        <begin position="184"/>
        <end position="207"/>
    </location>
</feature>
<dbReference type="Proteomes" id="UP001314205">
    <property type="component" value="Unassembled WGS sequence"/>
</dbReference>
<dbReference type="InterPro" id="IPR036188">
    <property type="entry name" value="FAD/NAD-bd_sf"/>
</dbReference>
<evidence type="ECO:0000259" key="4">
    <source>
        <dbReference type="PROSITE" id="PS00623"/>
    </source>
</evidence>
<feature type="binding site" evidence="2">
    <location>
        <position position="190"/>
    </location>
    <ligand>
        <name>FAD</name>
        <dbReference type="ChEBI" id="CHEBI:57692"/>
    </ligand>
</feature>
<reference evidence="6 7" key="1">
    <citation type="submission" date="2023-11" db="EMBL/GenBank/DDBJ databases">
        <authorList>
            <person name="Hedman E."/>
            <person name="Englund M."/>
            <person name="Stromberg M."/>
            <person name="Nyberg Akerstrom W."/>
            <person name="Nylinder S."/>
            <person name="Jareborg N."/>
            <person name="Kallberg Y."/>
            <person name="Kronander E."/>
        </authorList>
    </citation>
    <scope>NUCLEOTIDE SEQUENCE [LARGE SCALE GENOMIC DNA]</scope>
</reference>
<dbReference type="GO" id="GO:0016614">
    <property type="term" value="F:oxidoreductase activity, acting on CH-OH group of donors"/>
    <property type="evidence" value="ECO:0007669"/>
    <property type="project" value="InterPro"/>
</dbReference>
<dbReference type="PIRSF" id="PIRSF000137">
    <property type="entry name" value="Alcohol_oxidase"/>
    <property type="match status" value="1"/>
</dbReference>
<evidence type="ECO:0000313" key="6">
    <source>
        <dbReference type="EMBL" id="CAK1590309.1"/>
    </source>
</evidence>
<evidence type="ECO:0000259" key="5">
    <source>
        <dbReference type="PROSITE" id="PS00624"/>
    </source>
</evidence>
<dbReference type="GO" id="GO:0050660">
    <property type="term" value="F:flavin adenine dinucleotide binding"/>
    <property type="evidence" value="ECO:0007669"/>
    <property type="project" value="InterPro"/>
</dbReference>
<comment type="caution">
    <text evidence="6">The sequence shown here is derived from an EMBL/GenBank/DDBJ whole genome shotgun (WGS) entry which is preliminary data.</text>
</comment>
<keyword evidence="3" id="KW-0285">Flavoprotein</keyword>
<dbReference type="PANTHER" id="PTHR11552">
    <property type="entry name" value="GLUCOSE-METHANOL-CHOLINE GMC OXIDOREDUCTASE"/>
    <property type="match status" value="1"/>
</dbReference>
<comment type="similarity">
    <text evidence="1 3">Belongs to the GMC oxidoreductase family.</text>
</comment>
<dbReference type="Gene3D" id="3.30.560.10">
    <property type="entry name" value="Glucose Oxidase, domain 3"/>
    <property type="match status" value="1"/>
</dbReference>
<dbReference type="Pfam" id="PF00732">
    <property type="entry name" value="GMC_oxred_N"/>
    <property type="match status" value="1"/>
</dbReference>
<sequence>MKLPCPLRELICSISDILKIYSYSYSASPLCTHKDIHTNTHIHISLLFQTCSCPLNDTGVSLADSTVCNGAVLFMIMLEAYLKGRCDITTPCSRVDPVKETDEVYDFIVVGAGTAGSIVAGRLSEMKNYKVLLLEAGGQEPIGTRPPSFYRNFWSNKDVDWSFRTVPGEYCLDQGDKGCMWPRGKVLGGTSVLNGMMYHRGHAANYATWGKDWSWEKNLPYFLKTEGNREIGTVVKGDYHSHSGPLPIQRFRHQPPFLYDLLRAIEEAGLPIVDDMVDPATPEGFTIAQTFSENGQRYTTARAFLKPRRERPNLHVKLHAHVFKVLIENNIAHGVQYYDEKGQVQTVIAAKEVILSAGALNSPHILFHSGIGPRGMLEKYGIPVVADLPVGQNLRNHIGILLYFRLTKIENREVLNWSVLTEYLLKSDGPMSSTGITQLSGLLYSSLADKSLNQPDLQFFFNGFYAECSQTGRLGEPVGNCSHKGMNISMNAVALLPRSVGYMVLNSSDPLVPPLFYPEYFTHPDDMVMVKDGAKYLQRIIKSDILRNKYGIKLDSAFTSQCAPLPEWSDKWLECVARVNTDPQNHQLGTAAMGLVLDHTLSVYNVPGLRVIDASAMPTLPTGNPQGAIMMVAERGADFIKKYWSSYL</sequence>
<dbReference type="InterPro" id="IPR012132">
    <property type="entry name" value="GMC_OxRdtase"/>
</dbReference>